<reference evidence="4" key="2">
    <citation type="submission" date="2023-05" db="EMBL/GenBank/DDBJ databases">
        <authorList>
            <person name="Schelkunov M.I."/>
        </authorList>
    </citation>
    <scope>NUCLEOTIDE SEQUENCE</scope>
    <source>
        <strain evidence="4">Hsosn_3</strain>
        <tissue evidence="4">Leaf</tissue>
    </source>
</reference>
<evidence type="ECO:0000256" key="2">
    <source>
        <dbReference type="ARBA" id="ARBA00022737"/>
    </source>
</evidence>
<evidence type="ECO:0000256" key="1">
    <source>
        <dbReference type="ARBA" id="ARBA00007626"/>
    </source>
</evidence>
<dbReference type="InterPro" id="IPR011990">
    <property type="entry name" value="TPR-like_helical_dom_sf"/>
</dbReference>
<comment type="similarity">
    <text evidence="1">Belongs to the PPR family. P subfamily.</text>
</comment>
<keyword evidence="5" id="KW-1185">Reference proteome</keyword>
<dbReference type="PANTHER" id="PTHR47938">
    <property type="entry name" value="RESPIRATORY COMPLEX I CHAPERONE (CIA84), PUTATIVE (AFU_ORTHOLOGUE AFUA_2G06020)-RELATED"/>
    <property type="match status" value="1"/>
</dbReference>
<dbReference type="Pfam" id="PF01535">
    <property type="entry name" value="PPR"/>
    <property type="match status" value="1"/>
</dbReference>
<dbReference type="InterPro" id="IPR002885">
    <property type="entry name" value="PPR_rpt"/>
</dbReference>
<dbReference type="GO" id="GO:0003729">
    <property type="term" value="F:mRNA binding"/>
    <property type="evidence" value="ECO:0007669"/>
    <property type="project" value="TreeGrafter"/>
</dbReference>
<feature type="repeat" description="PPR" evidence="3">
    <location>
        <begin position="11"/>
        <end position="45"/>
    </location>
</feature>
<dbReference type="PANTHER" id="PTHR47938:SF35">
    <property type="entry name" value="PENTATRICOPEPTIDE REPEAT-CONTAINING PROTEIN 4, MITOCHONDRIAL-RELATED"/>
    <property type="match status" value="1"/>
</dbReference>
<evidence type="ECO:0000313" key="4">
    <source>
        <dbReference type="EMBL" id="KAK1366982.1"/>
    </source>
</evidence>
<dbReference type="Proteomes" id="UP001237642">
    <property type="component" value="Unassembled WGS sequence"/>
</dbReference>
<protein>
    <recommendedName>
        <fullName evidence="6">Pentatricopeptide repeat-containing protein</fullName>
    </recommendedName>
</protein>
<evidence type="ECO:0000313" key="5">
    <source>
        <dbReference type="Proteomes" id="UP001237642"/>
    </source>
</evidence>
<sequence length="150" mass="16732">MGVMKSRVPPDTVTCSSLLHGYCENDKAGEVTKILHEMIKSCCFPNTYTCDILLHSLWDKGGKLSSAIRVLKDMDEKGCGKNLVTYNSLIRGLGRKGQIYEMYGLMDEMKERGVSPNVDTYNNLISCLCDNDRAEDINLLDEKVGEFVPA</sequence>
<dbReference type="NCBIfam" id="TIGR00756">
    <property type="entry name" value="PPR"/>
    <property type="match status" value="2"/>
</dbReference>
<feature type="repeat" description="PPR" evidence="3">
    <location>
        <begin position="46"/>
        <end position="81"/>
    </location>
</feature>
<keyword evidence="2" id="KW-0677">Repeat</keyword>
<evidence type="ECO:0000256" key="3">
    <source>
        <dbReference type="PROSITE-ProRule" id="PRU00708"/>
    </source>
</evidence>
<proteinExistence type="inferred from homology"/>
<reference evidence="4" key="1">
    <citation type="submission" date="2023-02" db="EMBL/GenBank/DDBJ databases">
        <title>Genome of toxic invasive species Heracleum sosnowskyi carries increased number of genes despite the absence of recent whole-genome duplications.</title>
        <authorList>
            <person name="Schelkunov M."/>
            <person name="Shtratnikova V."/>
            <person name="Makarenko M."/>
            <person name="Klepikova A."/>
            <person name="Omelchenko D."/>
            <person name="Novikova G."/>
            <person name="Obukhova E."/>
            <person name="Bogdanov V."/>
            <person name="Penin A."/>
            <person name="Logacheva M."/>
        </authorList>
    </citation>
    <scope>NUCLEOTIDE SEQUENCE</scope>
    <source>
        <strain evidence="4">Hsosn_3</strain>
        <tissue evidence="4">Leaf</tissue>
    </source>
</reference>
<feature type="repeat" description="PPR" evidence="3">
    <location>
        <begin position="82"/>
        <end position="116"/>
    </location>
</feature>
<name>A0AAD8HGG0_9APIA</name>
<dbReference type="EMBL" id="JAUIZM010000009">
    <property type="protein sequence ID" value="KAK1366982.1"/>
    <property type="molecule type" value="Genomic_DNA"/>
</dbReference>
<gene>
    <name evidence="4" type="ORF">POM88_042543</name>
</gene>
<dbReference type="PROSITE" id="PS51375">
    <property type="entry name" value="PPR"/>
    <property type="match status" value="3"/>
</dbReference>
<organism evidence="4 5">
    <name type="scientific">Heracleum sosnowskyi</name>
    <dbReference type="NCBI Taxonomy" id="360622"/>
    <lineage>
        <taxon>Eukaryota</taxon>
        <taxon>Viridiplantae</taxon>
        <taxon>Streptophyta</taxon>
        <taxon>Embryophyta</taxon>
        <taxon>Tracheophyta</taxon>
        <taxon>Spermatophyta</taxon>
        <taxon>Magnoliopsida</taxon>
        <taxon>eudicotyledons</taxon>
        <taxon>Gunneridae</taxon>
        <taxon>Pentapetalae</taxon>
        <taxon>asterids</taxon>
        <taxon>campanulids</taxon>
        <taxon>Apiales</taxon>
        <taxon>Apiaceae</taxon>
        <taxon>Apioideae</taxon>
        <taxon>apioid superclade</taxon>
        <taxon>Tordylieae</taxon>
        <taxon>Tordyliinae</taxon>
        <taxon>Heracleum</taxon>
    </lineage>
</organism>
<comment type="caution">
    <text evidence="4">The sequence shown here is derived from an EMBL/GenBank/DDBJ whole genome shotgun (WGS) entry which is preliminary data.</text>
</comment>
<evidence type="ECO:0008006" key="6">
    <source>
        <dbReference type="Google" id="ProtNLM"/>
    </source>
</evidence>
<dbReference type="Gene3D" id="1.25.40.10">
    <property type="entry name" value="Tetratricopeptide repeat domain"/>
    <property type="match status" value="2"/>
</dbReference>
<dbReference type="AlphaFoldDB" id="A0AAD8HGG0"/>
<accession>A0AAD8HGG0</accession>
<dbReference type="Pfam" id="PF13041">
    <property type="entry name" value="PPR_2"/>
    <property type="match status" value="2"/>
</dbReference>